<keyword evidence="2" id="KW-0812">Transmembrane</keyword>
<dbReference type="RefSeq" id="WP_145372057.1">
    <property type="nucleotide sequence ID" value="NZ_CP036275.1"/>
</dbReference>
<dbReference type="EMBL" id="CP036275">
    <property type="protein sequence ID" value="QDU40801.1"/>
    <property type="molecule type" value="Genomic_DNA"/>
</dbReference>
<protein>
    <submittedName>
        <fullName evidence="3">Uncharacterized protein</fullName>
    </submittedName>
</protein>
<keyword evidence="2" id="KW-0472">Membrane</keyword>
<reference evidence="3 4" key="1">
    <citation type="submission" date="2019-02" db="EMBL/GenBank/DDBJ databases">
        <title>Deep-cultivation of Planctomycetes and their phenomic and genomic characterization uncovers novel biology.</title>
        <authorList>
            <person name="Wiegand S."/>
            <person name="Jogler M."/>
            <person name="Boedeker C."/>
            <person name="Pinto D."/>
            <person name="Vollmers J."/>
            <person name="Rivas-Marin E."/>
            <person name="Kohn T."/>
            <person name="Peeters S.H."/>
            <person name="Heuer A."/>
            <person name="Rast P."/>
            <person name="Oberbeckmann S."/>
            <person name="Bunk B."/>
            <person name="Jeske O."/>
            <person name="Meyerdierks A."/>
            <person name="Storesund J.E."/>
            <person name="Kallscheuer N."/>
            <person name="Luecker S."/>
            <person name="Lage O.M."/>
            <person name="Pohl T."/>
            <person name="Merkel B.J."/>
            <person name="Hornburger P."/>
            <person name="Mueller R.-W."/>
            <person name="Bruemmer F."/>
            <person name="Labrenz M."/>
            <person name="Spormann A.M."/>
            <person name="Op den Camp H."/>
            <person name="Overmann J."/>
            <person name="Amann R."/>
            <person name="Jetten M.S.M."/>
            <person name="Mascher T."/>
            <person name="Medema M.H."/>
            <person name="Devos D.P."/>
            <person name="Kaster A.-K."/>
            <person name="Ovreas L."/>
            <person name="Rohde M."/>
            <person name="Galperin M.Y."/>
            <person name="Jogler C."/>
        </authorList>
    </citation>
    <scope>NUCLEOTIDE SEQUENCE [LARGE SCALE GENOMIC DNA]</scope>
    <source>
        <strain evidence="3 4">Mal4</strain>
    </source>
</reference>
<name>A0A517ZE93_9PLAN</name>
<dbReference type="Proteomes" id="UP000320496">
    <property type="component" value="Chromosome"/>
</dbReference>
<feature type="region of interest" description="Disordered" evidence="1">
    <location>
        <begin position="1"/>
        <end position="27"/>
    </location>
</feature>
<evidence type="ECO:0000256" key="1">
    <source>
        <dbReference type="SAM" id="MobiDB-lite"/>
    </source>
</evidence>
<dbReference type="KEGG" id="mri:Mal4_51610"/>
<organism evidence="3 4">
    <name type="scientific">Maioricimonas rarisocia</name>
    <dbReference type="NCBI Taxonomy" id="2528026"/>
    <lineage>
        <taxon>Bacteria</taxon>
        <taxon>Pseudomonadati</taxon>
        <taxon>Planctomycetota</taxon>
        <taxon>Planctomycetia</taxon>
        <taxon>Planctomycetales</taxon>
        <taxon>Planctomycetaceae</taxon>
        <taxon>Maioricimonas</taxon>
    </lineage>
</organism>
<evidence type="ECO:0000313" key="4">
    <source>
        <dbReference type="Proteomes" id="UP000320496"/>
    </source>
</evidence>
<evidence type="ECO:0000256" key="2">
    <source>
        <dbReference type="SAM" id="Phobius"/>
    </source>
</evidence>
<proteinExistence type="predicted"/>
<keyword evidence="4" id="KW-1185">Reference proteome</keyword>
<feature type="transmembrane region" description="Helical" evidence="2">
    <location>
        <begin position="57"/>
        <end position="74"/>
    </location>
</feature>
<dbReference type="AlphaFoldDB" id="A0A517ZE93"/>
<feature type="transmembrane region" description="Helical" evidence="2">
    <location>
        <begin position="94"/>
        <end position="113"/>
    </location>
</feature>
<sequence>MTLETPQTVHSDSSSELPASPAPAGPGTKVAAAAIVGLYLVAIVAVAVLVEPVTTPLLIGIALLPGGLAFVAGLPRVFGKGPRGLMAVFHLVNYPLVGVIVLGLPGVVVTLWLSRFL</sequence>
<evidence type="ECO:0000313" key="3">
    <source>
        <dbReference type="EMBL" id="QDU40801.1"/>
    </source>
</evidence>
<feature type="transmembrane region" description="Helical" evidence="2">
    <location>
        <begin position="30"/>
        <end position="50"/>
    </location>
</feature>
<feature type="compositionally biased region" description="Polar residues" evidence="1">
    <location>
        <begin position="1"/>
        <end position="10"/>
    </location>
</feature>
<keyword evidence="2" id="KW-1133">Transmembrane helix</keyword>
<gene>
    <name evidence="3" type="ORF">Mal4_51610</name>
</gene>
<accession>A0A517ZE93</accession>